<keyword evidence="7" id="KW-1185">Reference proteome</keyword>
<protein>
    <submittedName>
        <fullName evidence="6">Matrixin</fullName>
    </submittedName>
</protein>
<dbReference type="Pfam" id="PF00413">
    <property type="entry name" value="Peptidase_M10"/>
    <property type="match status" value="1"/>
</dbReference>
<dbReference type="GO" id="GO:0008270">
    <property type="term" value="F:zinc ion binding"/>
    <property type="evidence" value="ECO:0007669"/>
    <property type="project" value="InterPro"/>
</dbReference>
<dbReference type="Proteomes" id="UP000199081">
    <property type="component" value="Unassembled WGS sequence"/>
</dbReference>
<dbReference type="OrthoDB" id="2148705at2"/>
<dbReference type="GO" id="GO:0006508">
    <property type="term" value="P:proteolysis"/>
    <property type="evidence" value="ECO:0007669"/>
    <property type="project" value="UniProtKB-KW"/>
</dbReference>
<dbReference type="AlphaFoldDB" id="A0A1H7JFJ3"/>
<proteinExistence type="predicted"/>
<dbReference type="GO" id="GO:0004222">
    <property type="term" value="F:metalloendopeptidase activity"/>
    <property type="evidence" value="ECO:0007669"/>
    <property type="project" value="InterPro"/>
</dbReference>
<dbReference type="RefSeq" id="WP_091480252.1">
    <property type="nucleotide sequence ID" value="NZ_BJYC01000005.1"/>
</dbReference>
<keyword evidence="3" id="KW-0378">Hydrolase</keyword>
<name>A0A1H7JFJ3_9LACT</name>
<evidence type="ECO:0000256" key="2">
    <source>
        <dbReference type="ARBA" id="ARBA00022723"/>
    </source>
</evidence>
<dbReference type="SUPFAM" id="SSF55486">
    <property type="entry name" value="Metalloproteases ('zincins'), catalytic domain"/>
    <property type="match status" value="1"/>
</dbReference>
<evidence type="ECO:0000256" key="1">
    <source>
        <dbReference type="ARBA" id="ARBA00022670"/>
    </source>
</evidence>
<feature type="domain" description="Peptidase M10 metallopeptidase" evidence="5">
    <location>
        <begin position="122"/>
        <end position="175"/>
    </location>
</feature>
<reference evidence="7" key="1">
    <citation type="submission" date="2016-10" db="EMBL/GenBank/DDBJ databases">
        <authorList>
            <person name="Varghese N."/>
            <person name="Submissions S."/>
        </authorList>
    </citation>
    <scope>NUCLEOTIDE SEQUENCE [LARGE SCALE GENOMIC DNA]</scope>
    <source>
        <strain evidence="7">DSM 19183</strain>
    </source>
</reference>
<evidence type="ECO:0000256" key="3">
    <source>
        <dbReference type="ARBA" id="ARBA00022801"/>
    </source>
</evidence>
<dbReference type="Gene3D" id="3.40.390.10">
    <property type="entry name" value="Collagenase (Catalytic Domain)"/>
    <property type="match status" value="1"/>
</dbReference>
<accession>A0A1H7JFJ3</accession>
<dbReference type="InterPro" id="IPR001818">
    <property type="entry name" value="Pept_M10_metallopeptidase"/>
</dbReference>
<evidence type="ECO:0000313" key="7">
    <source>
        <dbReference type="Proteomes" id="UP000199081"/>
    </source>
</evidence>
<dbReference type="InterPro" id="IPR024079">
    <property type="entry name" value="MetalloPept_cat_dom_sf"/>
</dbReference>
<keyword evidence="1" id="KW-0645">Protease</keyword>
<sequence>MLRKKITKILLFISTFFMIGVSFAPSVSANLHGWRYHLKTMDYNYNSNVKSTFRTAYGQAITSWRVANDIRYVQKSNSVNSLGQENLGATNLYGEATTYRRSSTNRVYRFTIRLNNQNANINKTNVARSTATHEFGHTLGIDHNGSESIMNTSRIRAEIYAPQKVDRDRINTLYAGVSH</sequence>
<dbReference type="GO" id="GO:0031012">
    <property type="term" value="C:extracellular matrix"/>
    <property type="evidence" value="ECO:0007669"/>
    <property type="project" value="InterPro"/>
</dbReference>
<gene>
    <name evidence="6" type="ORF">SAMN04488099_105151</name>
</gene>
<keyword evidence="4" id="KW-0862">Zinc</keyword>
<keyword evidence="2" id="KW-0479">Metal-binding</keyword>
<organism evidence="6 7">
    <name type="scientific">Alkalibacterium pelagium</name>
    <dbReference type="NCBI Taxonomy" id="426702"/>
    <lineage>
        <taxon>Bacteria</taxon>
        <taxon>Bacillati</taxon>
        <taxon>Bacillota</taxon>
        <taxon>Bacilli</taxon>
        <taxon>Lactobacillales</taxon>
        <taxon>Carnobacteriaceae</taxon>
        <taxon>Alkalibacterium</taxon>
    </lineage>
</organism>
<dbReference type="EMBL" id="FNZU01000005">
    <property type="protein sequence ID" value="SEK72730.1"/>
    <property type="molecule type" value="Genomic_DNA"/>
</dbReference>
<evidence type="ECO:0000256" key="4">
    <source>
        <dbReference type="ARBA" id="ARBA00022833"/>
    </source>
</evidence>
<evidence type="ECO:0000313" key="6">
    <source>
        <dbReference type="EMBL" id="SEK72730.1"/>
    </source>
</evidence>
<evidence type="ECO:0000259" key="5">
    <source>
        <dbReference type="Pfam" id="PF00413"/>
    </source>
</evidence>